<dbReference type="InterPro" id="IPR029044">
    <property type="entry name" value="Nucleotide-diphossugar_trans"/>
</dbReference>
<comment type="caution">
    <text evidence="2">The sequence shown here is derived from an EMBL/GenBank/DDBJ whole genome shotgun (WGS) entry which is preliminary data.</text>
</comment>
<accession>A0ABQ4HZ39</accession>
<reference evidence="2 3" key="1">
    <citation type="submission" date="2021-01" db="EMBL/GenBank/DDBJ databases">
        <title>Whole genome shotgun sequence of Verrucosispora andamanensis NBRC 109075.</title>
        <authorList>
            <person name="Komaki H."/>
            <person name="Tamura T."/>
        </authorList>
    </citation>
    <scope>NUCLEOTIDE SEQUENCE [LARGE SCALE GENOMIC DNA]</scope>
    <source>
        <strain evidence="2 3">NBRC 109075</strain>
    </source>
</reference>
<sequence length="203" mass="20604">MDVGQPAALILAAGAGRRYGRPKALLEFGGRLLVERAVDTARAAGCRPVQVVLGAQAPVVRARADLAAAVPVDNPDWASGMGSSLRAGLAALRATEAVAVVVLLVDMPGVTAAAVRRLAAFAAPDALAVAGYGAGRGHPVLLGRTHWTEVAASAVGDTGARGYLRRRAAELRVVPCDDVAVGGDLDTEADRVSFPPGVVRGTS</sequence>
<evidence type="ECO:0000259" key="1">
    <source>
        <dbReference type="Pfam" id="PF12804"/>
    </source>
</evidence>
<evidence type="ECO:0000313" key="3">
    <source>
        <dbReference type="Proteomes" id="UP000647017"/>
    </source>
</evidence>
<name>A0ABQ4HZ39_9ACTN</name>
<dbReference type="Pfam" id="PF12804">
    <property type="entry name" value="NTP_transf_3"/>
    <property type="match status" value="1"/>
</dbReference>
<feature type="domain" description="MobA-like NTP transferase" evidence="1">
    <location>
        <begin position="8"/>
        <end position="167"/>
    </location>
</feature>
<protein>
    <submittedName>
        <fullName evidence="2">4-diphosphocytidyl-2C-methyl-D-erythritol synthase</fullName>
    </submittedName>
</protein>
<gene>
    <name evidence="2" type="ORF">Van01_41440</name>
</gene>
<dbReference type="Proteomes" id="UP000647017">
    <property type="component" value="Unassembled WGS sequence"/>
</dbReference>
<organism evidence="2 3">
    <name type="scientific">Micromonospora andamanensis</name>
    <dbReference type="NCBI Taxonomy" id="1287068"/>
    <lineage>
        <taxon>Bacteria</taxon>
        <taxon>Bacillati</taxon>
        <taxon>Actinomycetota</taxon>
        <taxon>Actinomycetes</taxon>
        <taxon>Micromonosporales</taxon>
        <taxon>Micromonosporaceae</taxon>
        <taxon>Micromonospora</taxon>
    </lineage>
</organism>
<dbReference type="Gene3D" id="3.90.550.10">
    <property type="entry name" value="Spore Coat Polysaccharide Biosynthesis Protein SpsA, Chain A"/>
    <property type="match status" value="1"/>
</dbReference>
<dbReference type="SUPFAM" id="SSF53448">
    <property type="entry name" value="Nucleotide-diphospho-sugar transferases"/>
    <property type="match status" value="1"/>
</dbReference>
<proteinExistence type="predicted"/>
<keyword evidence="3" id="KW-1185">Reference proteome</keyword>
<dbReference type="EMBL" id="BOOZ01000025">
    <property type="protein sequence ID" value="GIJ10930.1"/>
    <property type="molecule type" value="Genomic_DNA"/>
</dbReference>
<dbReference type="InterPro" id="IPR025877">
    <property type="entry name" value="MobA-like_NTP_Trfase"/>
</dbReference>
<dbReference type="PANTHER" id="PTHR43777">
    <property type="entry name" value="MOLYBDENUM COFACTOR CYTIDYLYLTRANSFERASE"/>
    <property type="match status" value="1"/>
</dbReference>
<dbReference type="CDD" id="cd04182">
    <property type="entry name" value="GT_2_like_f"/>
    <property type="match status" value="1"/>
</dbReference>
<evidence type="ECO:0000313" key="2">
    <source>
        <dbReference type="EMBL" id="GIJ10930.1"/>
    </source>
</evidence>
<dbReference type="PANTHER" id="PTHR43777:SF1">
    <property type="entry name" value="MOLYBDENUM COFACTOR CYTIDYLYLTRANSFERASE"/>
    <property type="match status" value="1"/>
</dbReference>